<feature type="transmembrane region" description="Helical" evidence="2">
    <location>
        <begin position="14"/>
        <end position="34"/>
    </location>
</feature>
<reference evidence="4" key="1">
    <citation type="journal article" date="2020" name="MBio">
        <title>Horizontal gene transfer to a defensive symbiont with a reduced genome amongst a multipartite beetle microbiome.</title>
        <authorList>
            <person name="Waterworth S.C."/>
            <person name="Florez L.V."/>
            <person name="Rees E.R."/>
            <person name="Hertweck C."/>
            <person name="Kaltenpoth M."/>
            <person name="Kwan J.C."/>
        </authorList>
    </citation>
    <scope>NUCLEOTIDE SEQUENCE [LARGE SCALE GENOMIC DNA]</scope>
</reference>
<sequence>MFEEFLTKLLNPSISFLAIYVSVIVVIAYIGLFFQFFKIKNLKQENETLKNQLSSQAHSNISLSKDEGIIS</sequence>
<feature type="region of interest" description="Disordered" evidence="1">
    <location>
        <begin position="52"/>
        <end position="71"/>
    </location>
</feature>
<dbReference type="EMBL" id="WNDP01000042">
    <property type="protein sequence ID" value="KAF1025303.1"/>
    <property type="molecule type" value="Genomic_DNA"/>
</dbReference>
<protein>
    <submittedName>
        <fullName evidence="3">Uncharacterized protein</fullName>
    </submittedName>
</protein>
<organism evidence="3 4">
    <name type="scientific">Acinetobacter bereziniae</name>
    <name type="common">Acinetobacter genomosp. 10</name>
    <dbReference type="NCBI Taxonomy" id="106648"/>
    <lineage>
        <taxon>Bacteria</taxon>
        <taxon>Pseudomonadati</taxon>
        <taxon>Pseudomonadota</taxon>
        <taxon>Gammaproteobacteria</taxon>
        <taxon>Moraxellales</taxon>
        <taxon>Moraxellaceae</taxon>
        <taxon>Acinetobacter</taxon>
    </lineage>
</organism>
<evidence type="ECO:0000313" key="3">
    <source>
        <dbReference type="EMBL" id="KAF1025303.1"/>
    </source>
</evidence>
<name>A0A833PG22_ACIBZ</name>
<keyword evidence="2" id="KW-0812">Transmembrane</keyword>
<keyword evidence="2" id="KW-0472">Membrane</keyword>
<evidence type="ECO:0000313" key="4">
    <source>
        <dbReference type="Proteomes" id="UP000490535"/>
    </source>
</evidence>
<proteinExistence type="predicted"/>
<dbReference type="Proteomes" id="UP000490535">
    <property type="component" value="Unassembled WGS sequence"/>
</dbReference>
<evidence type="ECO:0000256" key="2">
    <source>
        <dbReference type="SAM" id="Phobius"/>
    </source>
</evidence>
<accession>A0A833PG22</accession>
<keyword evidence="2" id="KW-1133">Transmembrane helix</keyword>
<comment type="caution">
    <text evidence="3">The sequence shown here is derived from an EMBL/GenBank/DDBJ whole genome shotgun (WGS) entry which is preliminary data.</text>
</comment>
<gene>
    <name evidence="3" type="ORF">GAK29_02015</name>
</gene>
<feature type="compositionally biased region" description="Polar residues" evidence="1">
    <location>
        <begin position="52"/>
        <end position="63"/>
    </location>
</feature>
<dbReference type="AlphaFoldDB" id="A0A833PG22"/>
<evidence type="ECO:0000256" key="1">
    <source>
        <dbReference type="SAM" id="MobiDB-lite"/>
    </source>
</evidence>